<proteinExistence type="predicted"/>
<dbReference type="Pfam" id="PF09831">
    <property type="entry name" value="DUF2058"/>
    <property type="match status" value="1"/>
</dbReference>
<comment type="caution">
    <text evidence="3">The sequence shown here is derived from an EMBL/GenBank/DDBJ whole genome shotgun (WGS) entry which is preliminary data.</text>
</comment>
<sequence length="181" mass="20075">MRNPLQEQLLKAGLVKKDKAAKIVRDQAKQRQGKAPPAPAEDSIDARKLQAERAERDRALAAERNAEARAKEIRAQVRQIIETTKVKREGDSAYRFPDGDKIASIFVNDALRAQLASGALAIARAGEGYELIPRLPADKIHARAPDMIVLDHGRKEGAAAPSEEDVDDYYKQFVVPDDLIW</sequence>
<dbReference type="RefSeq" id="WP_306848409.1">
    <property type="nucleotide sequence ID" value="NZ_JAUSSK010000002.1"/>
</dbReference>
<dbReference type="EMBL" id="JAUSSK010000002">
    <property type="protein sequence ID" value="MDQ0009144.1"/>
    <property type="molecule type" value="Genomic_DNA"/>
</dbReference>
<evidence type="ECO:0000256" key="2">
    <source>
        <dbReference type="SAM" id="MobiDB-lite"/>
    </source>
</evidence>
<dbReference type="InterPro" id="IPR018636">
    <property type="entry name" value="DUF2058"/>
</dbReference>
<reference evidence="3 4" key="1">
    <citation type="submission" date="2023-07" db="EMBL/GenBank/DDBJ databases">
        <title>Sorghum-associated microbial communities from plants grown in Nebraska, USA.</title>
        <authorList>
            <person name="Schachtman D."/>
        </authorList>
    </citation>
    <scope>NUCLEOTIDE SEQUENCE [LARGE SCALE GENOMIC DNA]</scope>
    <source>
        <strain evidence="3 4">CC60</strain>
    </source>
</reference>
<name>A0ABT9SX77_9GAMM</name>
<protein>
    <submittedName>
        <fullName evidence="3">Uncharacterized protein YaiL (DUF2058 family)</fullName>
    </submittedName>
</protein>
<accession>A0ABT9SX77</accession>
<evidence type="ECO:0000313" key="3">
    <source>
        <dbReference type="EMBL" id="MDQ0009144.1"/>
    </source>
</evidence>
<gene>
    <name evidence="3" type="ORF">J2T07_001321</name>
</gene>
<evidence type="ECO:0000313" key="4">
    <source>
        <dbReference type="Proteomes" id="UP001237737"/>
    </source>
</evidence>
<feature type="region of interest" description="Disordered" evidence="2">
    <location>
        <begin position="21"/>
        <end position="45"/>
    </location>
</feature>
<keyword evidence="1" id="KW-0175">Coiled coil</keyword>
<organism evidence="3 4">
    <name type="scientific">Luteibacter jiangsuensis</name>
    <dbReference type="NCBI Taxonomy" id="637577"/>
    <lineage>
        <taxon>Bacteria</taxon>
        <taxon>Pseudomonadati</taxon>
        <taxon>Pseudomonadota</taxon>
        <taxon>Gammaproteobacteria</taxon>
        <taxon>Lysobacterales</taxon>
        <taxon>Rhodanobacteraceae</taxon>
        <taxon>Luteibacter</taxon>
    </lineage>
</organism>
<dbReference type="Proteomes" id="UP001237737">
    <property type="component" value="Unassembled WGS sequence"/>
</dbReference>
<evidence type="ECO:0000256" key="1">
    <source>
        <dbReference type="SAM" id="Coils"/>
    </source>
</evidence>
<feature type="coiled-coil region" evidence="1">
    <location>
        <begin position="49"/>
        <end position="83"/>
    </location>
</feature>
<keyword evidence="4" id="KW-1185">Reference proteome</keyword>